<proteinExistence type="inferred from homology"/>
<dbReference type="InterPro" id="IPR008688">
    <property type="entry name" value="ATP_synth_Bsub_B/MI25"/>
</dbReference>
<evidence type="ECO:0000256" key="4">
    <source>
        <dbReference type="ARBA" id="ARBA00022781"/>
    </source>
</evidence>
<evidence type="ECO:0000256" key="10">
    <source>
        <dbReference type="RuleBase" id="RU368017"/>
    </source>
</evidence>
<gene>
    <name evidence="11" type="primary">ATP4</name>
    <name evidence="11" type="ORF">HRR80_001961</name>
</gene>
<dbReference type="AlphaFoldDB" id="A0AAN6F0W9"/>
<dbReference type="EMBL" id="JAJGCB010000003">
    <property type="protein sequence ID" value="KAJ8993447.1"/>
    <property type="molecule type" value="Genomic_DNA"/>
</dbReference>
<accession>A0AAN6F0W9</accession>
<comment type="subcellular location">
    <subcellularLocation>
        <location evidence="10">Mitochondrion</location>
    </subcellularLocation>
    <subcellularLocation>
        <location evidence="10">Mitochondrion inner membrane</location>
    </subcellularLocation>
</comment>
<keyword evidence="2 10" id="KW-0813">Transport</keyword>
<keyword evidence="4 10" id="KW-0375">Hydrogen ion transport</keyword>
<evidence type="ECO:0000313" key="12">
    <source>
        <dbReference type="Proteomes" id="UP001161757"/>
    </source>
</evidence>
<reference evidence="11" key="1">
    <citation type="submission" date="2023-01" db="EMBL/GenBank/DDBJ databases">
        <title>Exophiala dermititidis isolated from Cystic Fibrosis Patient.</title>
        <authorList>
            <person name="Kurbessoian T."/>
            <person name="Crocker A."/>
            <person name="Murante D."/>
            <person name="Hogan D.A."/>
            <person name="Stajich J.E."/>
        </authorList>
    </citation>
    <scope>NUCLEOTIDE SEQUENCE</scope>
    <source>
        <strain evidence="11">Ex8</strain>
    </source>
</reference>
<evidence type="ECO:0000256" key="7">
    <source>
        <dbReference type="ARBA" id="ARBA00023128"/>
    </source>
</evidence>
<evidence type="ECO:0000256" key="8">
    <source>
        <dbReference type="ARBA" id="ARBA00023136"/>
    </source>
</evidence>
<name>A0AAN6F0W9_EXODE</name>
<comment type="caution">
    <text evidence="11">The sequence shown here is derived from an EMBL/GenBank/DDBJ whole genome shotgun (WGS) entry which is preliminary data.</text>
</comment>
<dbReference type="Gene3D" id="1.20.5.2210">
    <property type="match status" value="1"/>
</dbReference>
<keyword evidence="5 10" id="KW-0999">Mitochondrion inner membrane</keyword>
<evidence type="ECO:0000256" key="3">
    <source>
        <dbReference type="ARBA" id="ARBA00022547"/>
    </source>
</evidence>
<dbReference type="Proteomes" id="UP001161757">
    <property type="component" value="Unassembled WGS sequence"/>
</dbReference>
<evidence type="ECO:0000256" key="9">
    <source>
        <dbReference type="ARBA" id="ARBA00062152"/>
    </source>
</evidence>
<dbReference type="InterPro" id="IPR013837">
    <property type="entry name" value="ATP_synth_F0_suB"/>
</dbReference>
<comment type="similarity">
    <text evidence="1 10">Belongs to the eukaryotic ATPase B chain family.</text>
</comment>
<keyword evidence="6 10" id="KW-0406">Ion transport</keyword>
<evidence type="ECO:0000256" key="6">
    <source>
        <dbReference type="ARBA" id="ARBA00023065"/>
    </source>
</evidence>
<keyword evidence="8 10" id="KW-0472">Membrane</keyword>
<dbReference type="FunFam" id="1.20.5.2210:FF:000002">
    <property type="entry name" value="ATP synthase subunit 4 mitochondrial"/>
    <property type="match status" value="1"/>
</dbReference>
<sequence length="248" mass="27123">MASRLARSVAGASKLRPTTLPIRSLPTLTSISSARYASNVPAEEPKKKAQSIIDSLPGNSLASKTAILSAGAGASVWAISNELYVLNEETVVAFCLLSVFYGIFKYGGPMYKEWADGQVQKIKDILNEARGNHASAVKERIEDVKPLSNVVEITKQLFEVSKETARLEAQAFELEQKTALAAEAKNVLDSWVRYEGQVKQRQQKELADSIIAKVTKELENPKVLQQILQQSVADVERLVSQPAKTPGQ</sequence>
<dbReference type="SUPFAM" id="SSF161060">
    <property type="entry name" value="ATP synthase B chain-like"/>
    <property type="match status" value="1"/>
</dbReference>
<organism evidence="11 12">
    <name type="scientific">Exophiala dermatitidis</name>
    <name type="common">Black yeast-like fungus</name>
    <name type="synonym">Wangiella dermatitidis</name>
    <dbReference type="NCBI Taxonomy" id="5970"/>
    <lineage>
        <taxon>Eukaryota</taxon>
        <taxon>Fungi</taxon>
        <taxon>Dikarya</taxon>
        <taxon>Ascomycota</taxon>
        <taxon>Pezizomycotina</taxon>
        <taxon>Eurotiomycetes</taxon>
        <taxon>Chaetothyriomycetidae</taxon>
        <taxon>Chaetothyriales</taxon>
        <taxon>Herpotrichiellaceae</taxon>
        <taxon>Exophiala</taxon>
    </lineage>
</organism>
<dbReference type="GO" id="GO:0005743">
    <property type="term" value="C:mitochondrial inner membrane"/>
    <property type="evidence" value="ECO:0007669"/>
    <property type="project" value="UniProtKB-SubCell"/>
</dbReference>
<keyword evidence="3 10" id="KW-0138">CF(0)</keyword>
<evidence type="ECO:0000313" key="11">
    <source>
        <dbReference type="EMBL" id="KAJ8993447.1"/>
    </source>
</evidence>
<dbReference type="GO" id="GO:0045259">
    <property type="term" value="C:proton-transporting ATP synthase complex"/>
    <property type="evidence" value="ECO:0007669"/>
    <property type="project" value="UniProtKB-KW"/>
</dbReference>
<comment type="subunit">
    <text evidence="9 10">F-type ATPases have 2 components, CF(1) - the catalytic core - and CF(0) - the membrane proton channel. In yeast, the dimeric form of ATP synthase consists of 17 polypeptides: alpha, beta, gamma, delta, epsilon, 4 (B), 5 (OSCP), 6 (A), 8, 9 (C), d, E (Tim11), f, g, h, i/j and k.</text>
</comment>
<evidence type="ECO:0000256" key="2">
    <source>
        <dbReference type="ARBA" id="ARBA00022448"/>
    </source>
</evidence>
<dbReference type="PANTHER" id="PTHR12733">
    <property type="entry name" value="MITOCHONDRIAL ATP SYNTHASE B CHAIN"/>
    <property type="match status" value="1"/>
</dbReference>
<evidence type="ECO:0000256" key="1">
    <source>
        <dbReference type="ARBA" id="ARBA00007479"/>
    </source>
</evidence>
<comment type="function">
    <text evidence="10">Subunit b, of the mitochondrial membrane ATP synthase complex (F(1)F(0) ATP synthase or Complex V) that produces ATP from ADP in the presence of a proton gradient across the membrane which is generated by electron transport complexes of the respiratory chain. ATP synthase complex consist of a soluble F(1) head domain - the catalytic core - and a membrane F(1) domain - the membrane proton channel. These two domains are linked by a central stalk rotating inside the F(1) region and a stationary peripheral stalk. During catalysis, ATP synthesis in the catalytic domain of F(1) is coupled via a rotary mechanism of the central stalk subunits to proton translocation. In vivo, can only synthesize ATP although its ATP hydrolase activity can be activated artificially in vitro. Part of the complex F(0) domain. Part of the complex F(0) domain and the peripheric stalk, which acts as a stator to hold the catalytic alpha(3)beta(3) subcomplex and subunit a/ATP6 static relative to the rotary elements.</text>
</comment>
<dbReference type="GO" id="GO:0046933">
    <property type="term" value="F:proton-transporting ATP synthase activity, rotational mechanism"/>
    <property type="evidence" value="ECO:0007669"/>
    <property type="project" value="TreeGrafter"/>
</dbReference>
<dbReference type="PANTHER" id="PTHR12733:SF3">
    <property type="entry name" value="ATP SYNTHASE F(0) COMPLEX SUBUNIT B1, MITOCHONDRIAL"/>
    <property type="match status" value="1"/>
</dbReference>
<protein>
    <recommendedName>
        <fullName evidence="10">ATP synthase subunit 4</fullName>
    </recommendedName>
</protein>
<evidence type="ECO:0000256" key="5">
    <source>
        <dbReference type="ARBA" id="ARBA00022792"/>
    </source>
</evidence>
<dbReference type="Pfam" id="PF05405">
    <property type="entry name" value="Mt_ATP-synt_B"/>
    <property type="match status" value="1"/>
</dbReference>
<keyword evidence="7 10" id="KW-0496">Mitochondrion</keyword>